<reference evidence="1 2" key="1">
    <citation type="submission" date="2017-06" db="EMBL/GenBank/DDBJ databases">
        <authorList>
            <person name="Kim H.J."/>
            <person name="Triplett B.A."/>
        </authorList>
    </citation>
    <scope>NUCLEOTIDE SEQUENCE [LARGE SCALE GENOMIC DNA]</scope>
    <source>
        <strain evidence="1 2">DSM 18704</strain>
    </source>
</reference>
<dbReference type="RefSeq" id="WP_089409236.1">
    <property type="nucleotide sequence ID" value="NZ_FZOU01000005.1"/>
</dbReference>
<dbReference type="Proteomes" id="UP000198356">
    <property type="component" value="Unassembled WGS sequence"/>
</dbReference>
<dbReference type="InterPro" id="IPR011042">
    <property type="entry name" value="6-blade_b-propeller_TolB-like"/>
</dbReference>
<evidence type="ECO:0000313" key="1">
    <source>
        <dbReference type="EMBL" id="SNT20820.1"/>
    </source>
</evidence>
<protein>
    <recommendedName>
        <fullName evidence="3">NHL repeat containing protein</fullName>
    </recommendedName>
</protein>
<dbReference type="Gene3D" id="2.120.10.30">
    <property type="entry name" value="TolB, C-terminal domain"/>
    <property type="match status" value="1"/>
</dbReference>
<evidence type="ECO:0000313" key="2">
    <source>
        <dbReference type="Proteomes" id="UP000198356"/>
    </source>
</evidence>
<proteinExistence type="predicted"/>
<keyword evidence="2" id="KW-1185">Reference proteome</keyword>
<dbReference type="SUPFAM" id="SSF101898">
    <property type="entry name" value="NHL repeat"/>
    <property type="match status" value="1"/>
</dbReference>
<organism evidence="1 2">
    <name type="scientific">Granulicella rosea</name>
    <dbReference type="NCBI Taxonomy" id="474952"/>
    <lineage>
        <taxon>Bacteria</taxon>
        <taxon>Pseudomonadati</taxon>
        <taxon>Acidobacteriota</taxon>
        <taxon>Terriglobia</taxon>
        <taxon>Terriglobales</taxon>
        <taxon>Acidobacteriaceae</taxon>
        <taxon>Granulicella</taxon>
    </lineage>
</organism>
<name>A0A239KS04_9BACT</name>
<dbReference type="EMBL" id="FZOU01000005">
    <property type="protein sequence ID" value="SNT20820.1"/>
    <property type="molecule type" value="Genomic_DNA"/>
</dbReference>
<dbReference type="AlphaFoldDB" id="A0A239KS04"/>
<evidence type="ECO:0008006" key="3">
    <source>
        <dbReference type="Google" id="ProtNLM"/>
    </source>
</evidence>
<dbReference type="OrthoDB" id="111726at2"/>
<sequence>MNRFNPLDTQNRMTFCSKLALALAAAAIAVFPVGCGIGPISTVSDASPVLGDALQGGVHGGQQPVSSASIQLWAVGATGYGSAASKLGSAVTTNATGGFTLGSYTCPSSSALTYITASGGNPGLGGSTTNSSIQLMAALGACGNLSPSTFININEVTTVAAAFALGQYFTPTFGTASTDSFGAPSTTQGQVGITNAFGTVNNLVSFSSGNAVTSATLTNAGFTVTTTPEATKLYTIANIIAACVNSDGTASSPCPTLFADVVPTGKTAPTDTLQAAVYMSLNPTSTNANGSANNLAALFNLTSSTPPFVGGTQPSDWTLGILYTGSTSTILAQPLGLAIDAGGNVWVASGTTTSMLSELSPTGSPLASVTTIGGLAMASLSPRNIAIDTNGNSWITTSSSSAYVFEYVPGGTSPAPIGLGKSSFGIAIDGNNNVYVGESSSSAGFEFGEFVGGVLNATNEVRFPTVGQATVCTASCTNSTLEPQFMAIDTATPANLWASSGTVLTSSTYVYQLSNIDLSSCGATPYAAVCTVPSNTTSNTYNAISLGTISEPFGLAAGYNGTTPQMWVANGVTSGSGFDQLDLLTLSSSSATVAGGQAYGDATTIGGARYLAVDGSGNVWTANNKQTSGTTTGGSVMELNSAGVVLSSVNSGTSPFNVVGYNHLGMSNPAGVGIDPSGNVWIANNPASGATDASSVFEIVGAASPTVTPIALALKNGTAGGHGVGQKP</sequence>
<accession>A0A239KS04</accession>
<gene>
    <name evidence="1" type="ORF">SAMN05421770_105162</name>
</gene>